<evidence type="ECO:0000313" key="6">
    <source>
        <dbReference type="Proteomes" id="UP000254219"/>
    </source>
</evidence>
<sequence length="53" mass="6238">MQSLCDVLEKTLLQFGRGETAEQKTRNQKNLVHLRKMIDAARLAEKLEKQNRR</sequence>
<dbReference type="RefSeq" id="WP_001190994.1">
    <property type="nucleotide sequence ID" value="NZ_CABEFB020000004.1"/>
</dbReference>
<dbReference type="EMBL" id="UGGJ01000001">
    <property type="protein sequence ID" value="STN83108.1"/>
    <property type="molecule type" value="Genomic_DNA"/>
</dbReference>
<dbReference type="EMBL" id="CP065611">
    <property type="protein sequence ID" value="QPR04108.1"/>
    <property type="molecule type" value="Genomic_DNA"/>
</dbReference>
<evidence type="ECO:0000313" key="8">
    <source>
        <dbReference type="Proteomes" id="UP000594864"/>
    </source>
</evidence>
<evidence type="ECO:0008006" key="9">
    <source>
        <dbReference type="Google" id="ProtNLM"/>
    </source>
</evidence>
<dbReference type="EMBL" id="UGGJ01000005">
    <property type="protein sequence ID" value="STO39375.1"/>
    <property type="molecule type" value="Genomic_DNA"/>
</dbReference>
<dbReference type="AlphaFoldDB" id="A0A377H9W0"/>
<proteinExistence type="predicted"/>
<evidence type="ECO:0000313" key="4">
    <source>
        <dbReference type="EMBL" id="STO39375.1"/>
    </source>
</evidence>
<dbReference type="Proteomes" id="UP000594864">
    <property type="component" value="Chromosome"/>
</dbReference>
<evidence type="ECO:0000313" key="2">
    <source>
        <dbReference type="EMBL" id="STD35520.1"/>
    </source>
</evidence>
<protein>
    <recommendedName>
        <fullName evidence="9">Histone H1</fullName>
    </recommendedName>
</protein>
<dbReference type="Proteomes" id="UP000254460">
    <property type="component" value="Unassembled WGS sequence"/>
</dbReference>
<reference evidence="6 7" key="1">
    <citation type="submission" date="2018-06" db="EMBL/GenBank/DDBJ databases">
        <authorList>
            <consortium name="Pathogen Informatics"/>
            <person name="Doyle S."/>
        </authorList>
    </citation>
    <scope>NUCLEOTIDE SEQUENCE [LARGE SCALE GENOMIC DNA]</scope>
    <source>
        <strain evidence="2 6">NCTC11181</strain>
        <strain evidence="4 7">NCTC9706</strain>
    </source>
</reference>
<dbReference type="EMBL" id="UGGJ01000005">
    <property type="protein sequence ID" value="STO39877.1"/>
    <property type="molecule type" value="Genomic_DNA"/>
</dbReference>
<name>A0A377H9W0_ECOLX</name>
<evidence type="ECO:0000313" key="1">
    <source>
        <dbReference type="EMBL" id="QPR04108.1"/>
    </source>
</evidence>
<reference evidence="1 8" key="2">
    <citation type="submission" date="2020-12" db="EMBL/GenBank/DDBJ databases">
        <title>FDA dAtabase for Regulatory Grade micrObial Sequences (FDA-ARGOS): Supporting development and validation of Infectious Disease Dx tests.</title>
        <authorList>
            <person name="Sproer C."/>
            <person name="Gronow S."/>
            <person name="Severitt S."/>
            <person name="Schroder I."/>
            <person name="Tallon L."/>
            <person name="Sadzewicz L."/>
            <person name="Zhao X."/>
            <person name="Boylan J."/>
            <person name="Ott S."/>
            <person name="Bowen H."/>
            <person name="Vavikolanu K."/>
            <person name="Mehta A."/>
            <person name="Aluvathingal J."/>
            <person name="Nadendla S."/>
            <person name="Lowell S."/>
            <person name="Myers T."/>
            <person name="Yan Y."/>
            <person name="Sichtig H."/>
        </authorList>
    </citation>
    <scope>NUCLEOTIDE SEQUENCE [LARGE SCALE GENOMIC DNA]</scope>
    <source>
        <strain evidence="1 8">FDAARGOS_945</strain>
    </source>
</reference>
<accession>A0A377H9W0</accession>
<dbReference type="Proteomes" id="UP000254219">
    <property type="component" value="Unassembled WGS sequence"/>
</dbReference>
<dbReference type="EMBL" id="UFYN01000002">
    <property type="protein sequence ID" value="STD35520.1"/>
    <property type="molecule type" value="Genomic_DNA"/>
</dbReference>
<gene>
    <name evidence="1" type="ORF">I6H02_21400</name>
    <name evidence="2" type="ORF">NCTC11181_00804</name>
    <name evidence="3" type="ORF">NCTC9706_00040</name>
    <name evidence="4" type="ORF">NCTC9706_03625</name>
    <name evidence="5" type="ORF">NCTC9706_04149</name>
</gene>
<evidence type="ECO:0000313" key="3">
    <source>
        <dbReference type="EMBL" id="STN83108.1"/>
    </source>
</evidence>
<evidence type="ECO:0000313" key="7">
    <source>
        <dbReference type="Proteomes" id="UP000254460"/>
    </source>
</evidence>
<organism evidence="4 7">
    <name type="scientific">Escherichia coli</name>
    <dbReference type="NCBI Taxonomy" id="562"/>
    <lineage>
        <taxon>Bacteria</taxon>
        <taxon>Pseudomonadati</taxon>
        <taxon>Pseudomonadota</taxon>
        <taxon>Gammaproteobacteria</taxon>
        <taxon>Enterobacterales</taxon>
        <taxon>Enterobacteriaceae</taxon>
        <taxon>Escherichia</taxon>
    </lineage>
</organism>
<evidence type="ECO:0000313" key="5">
    <source>
        <dbReference type="EMBL" id="STO39877.1"/>
    </source>
</evidence>